<evidence type="ECO:0000256" key="6">
    <source>
        <dbReference type="ARBA" id="ARBA00023136"/>
    </source>
</evidence>
<dbReference type="AlphaFoldDB" id="A0A9P3GS10"/>
<name>A0A9P3GS10_9APHY</name>
<evidence type="ECO:0000313" key="10">
    <source>
        <dbReference type="Proteomes" id="UP000703269"/>
    </source>
</evidence>
<dbReference type="PANTHER" id="PTHR20961">
    <property type="entry name" value="GLYCOSYLTRANSFERASE"/>
    <property type="match status" value="1"/>
</dbReference>
<keyword evidence="6" id="KW-0472">Membrane</keyword>
<dbReference type="InterPro" id="IPR007657">
    <property type="entry name" value="Glycosyltransferase_61"/>
</dbReference>
<keyword evidence="7" id="KW-0325">Glycoprotein</keyword>
<dbReference type="GO" id="GO:0005783">
    <property type="term" value="C:endoplasmic reticulum"/>
    <property type="evidence" value="ECO:0007669"/>
    <property type="project" value="TreeGrafter"/>
</dbReference>
<keyword evidence="2" id="KW-0328">Glycosyltransferase</keyword>
<keyword evidence="4" id="KW-0812">Transmembrane</keyword>
<dbReference type="Pfam" id="PF04577">
    <property type="entry name" value="Glyco_transf_61"/>
    <property type="match status" value="1"/>
</dbReference>
<dbReference type="GO" id="GO:0016020">
    <property type="term" value="C:membrane"/>
    <property type="evidence" value="ECO:0007669"/>
    <property type="project" value="UniProtKB-SubCell"/>
</dbReference>
<dbReference type="Proteomes" id="UP000703269">
    <property type="component" value="Unassembled WGS sequence"/>
</dbReference>
<comment type="caution">
    <text evidence="9">The sequence shown here is derived from an EMBL/GenBank/DDBJ whole genome shotgun (WGS) entry which is preliminary data.</text>
</comment>
<dbReference type="OrthoDB" id="529273at2759"/>
<evidence type="ECO:0000256" key="1">
    <source>
        <dbReference type="ARBA" id="ARBA00004167"/>
    </source>
</evidence>
<sequence>MARSRSLRDALLVLVGALCMHLATSFFGVFQPDLFSGDIIVNTQVNNHEAAPQNPLPDTHKDIERPLVIDTSVADVVDDFAETVIESHAPGWTVFTNLYMSNGTLFVISSRPSSEFPDIRLITSTGLPAENTPENIAARMPTAKDIDFITPTEARARWGASLDLAESHRNRVYPIHGSTFLFNDPQQFLDHYYHFCAELLLGAWAMWQGTHNVQVEPARADAFDAPPVTRAIFAHTDATGWRDRPGFNSYFLRAAFPDTTVETQADWQDRVAATAAHGAHARAWRLERVLLADRSAAFRGVVCGTQVHRTAGEAFHHMRNLGALPRWWWEPVRRAVLRFADVPGAAIERGVRAAMRADQGLPVPAPDERVVVTYVNRQGVRRHLIDADHDALVAAIEKLCAERGWEFNDAKAELLSKEQQLELVARTTVLLGVHGNGLTHLIMMSPTPVSTVIELFFPGGFAHDYEWTARALGHKHFAVWNDTYHTYPDLPWVDYPEGFQGTRIPVHAPTVINIIEERVAGRLP</sequence>
<evidence type="ECO:0000256" key="3">
    <source>
        <dbReference type="ARBA" id="ARBA00022679"/>
    </source>
</evidence>
<dbReference type="GO" id="GO:0035269">
    <property type="term" value="P:protein O-linked glycosylation via mannose"/>
    <property type="evidence" value="ECO:0007669"/>
    <property type="project" value="TreeGrafter"/>
</dbReference>
<comment type="subcellular location">
    <subcellularLocation>
        <location evidence="1">Membrane</location>
        <topology evidence="1">Single-pass membrane protein</topology>
    </subcellularLocation>
</comment>
<organism evidence="9 10">
    <name type="scientific">Phanerochaete sordida</name>
    <dbReference type="NCBI Taxonomy" id="48140"/>
    <lineage>
        <taxon>Eukaryota</taxon>
        <taxon>Fungi</taxon>
        <taxon>Dikarya</taxon>
        <taxon>Basidiomycota</taxon>
        <taxon>Agaricomycotina</taxon>
        <taxon>Agaricomycetes</taxon>
        <taxon>Polyporales</taxon>
        <taxon>Phanerochaetaceae</taxon>
        <taxon>Phanerochaete</taxon>
    </lineage>
</organism>
<keyword evidence="5" id="KW-1133">Transmembrane helix</keyword>
<evidence type="ECO:0000256" key="7">
    <source>
        <dbReference type="ARBA" id="ARBA00023180"/>
    </source>
</evidence>
<evidence type="ECO:0000313" key="9">
    <source>
        <dbReference type="EMBL" id="GJF00117.1"/>
    </source>
</evidence>
<evidence type="ECO:0000256" key="4">
    <source>
        <dbReference type="ARBA" id="ARBA00022692"/>
    </source>
</evidence>
<proteinExistence type="predicted"/>
<protein>
    <recommendedName>
        <fullName evidence="8">Glycosyltransferase 61 catalytic domain-containing protein</fullName>
    </recommendedName>
</protein>
<keyword evidence="10" id="KW-1185">Reference proteome</keyword>
<dbReference type="PANTHER" id="PTHR20961:SF38">
    <property type="entry name" value="PROTEIN O-LINKED-MANNOSE BETA-1,4-N-ACETYLGLUCOSAMINYLTRANSFERASE 2"/>
    <property type="match status" value="1"/>
</dbReference>
<evidence type="ECO:0000259" key="8">
    <source>
        <dbReference type="Pfam" id="PF04577"/>
    </source>
</evidence>
<dbReference type="EMBL" id="BPQB01000134">
    <property type="protein sequence ID" value="GJF00117.1"/>
    <property type="molecule type" value="Genomic_DNA"/>
</dbReference>
<accession>A0A9P3GS10</accession>
<evidence type="ECO:0000256" key="5">
    <source>
        <dbReference type="ARBA" id="ARBA00022989"/>
    </source>
</evidence>
<gene>
    <name evidence="9" type="ORF">PsYK624_163960</name>
</gene>
<keyword evidence="3" id="KW-0808">Transferase</keyword>
<feature type="domain" description="Glycosyltransferase 61 catalytic" evidence="8">
    <location>
        <begin position="362"/>
        <end position="447"/>
    </location>
</feature>
<evidence type="ECO:0000256" key="2">
    <source>
        <dbReference type="ARBA" id="ARBA00022676"/>
    </source>
</evidence>
<dbReference type="GO" id="GO:0097363">
    <property type="term" value="F:protein O-acetylglucosaminyltransferase activity"/>
    <property type="evidence" value="ECO:0007669"/>
    <property type="project" value="TreeGrafter"/>
</dbReference>
<reference evidence="9 10" key="1">
    <citation type="submission" date="2021-08" db="EMBL/GenBank/DDBJ databases">
        <title>Draft Genome Sequence of Phanerochaete sordida strain YK-624.</title>
        <authorList>
            <person name="Mori T."/>
            <person name="Dohra H."/>
            <person name="Suzuki T."/>
            <person name="Kawagishi H."/>
            <person name="Hirai H."/>
        </authorList>
    </citation>
    <scope>NUCLEOTIDE SEQUENCE [LARGE SCALE GENOMIC DNA]</scope>
    <source>
        <strain evidence="9 10">YK-624</strain>
    </source>
</reference>
<dbReference type="InterPro" id="IPR049625">
    <property type="entry name" value="Glyco_transf_61_cat"/>
</dbReference>